<gene>
    <name evidence="2" type="ORF">OE88DRAFT_1645300</name>
</gene>
<keyword evidence="3" id="KW-1185">Reference proteome</keyword>
<protein>
    <recommendedName>
        <fullName evidence="1">Protein kinase domain-containing protein</fullName>
    </recommendedName>
</protein>
<dbReference type="EMBL" id="ML213512">
    <property type="protein sequence ID" value="TFK51077.1"/>
    <property type="molecule type" value="Genomic_DNA"/>
</dbReference>
<evidence type="ECO:0000313" key="2">
    <source>
        <dbReference type="EMBL" id="TFK51077.1"/>
    </source>
</evidence>
<sequence>MSSTLESVFNLTLQTLQAIPEPISSAVIGVVAEIWNTVQQTNENKHQLRLLFQRVCEVLCSLKVPQNLGDESLQKAVEALVRQLIVHIRALENVLAFVVAEQQKPFLKAMLSASDLKLKIEEHERHIWTACLGFQNAALLAANRKLDDLFAQNTSQQRQQSLIAAQQLAIAQDTSEKLSMLRSAITSTSFLDELLATVQADPAYMLTAMKAVLEREETGKIQLRPEEREFLEAGARRLESQMGDVKVDIKSWTVTGLELERGFLLGSDISSTIRVGRWLGGIVGILELKTPECSAHVISLSLVFNTSTVMGFTTLWLLGASTTDTPPFLLLPYMPDNILDYVQKTDAPDYLRLVTELARGMHYLHSHDPPTAHGAIRPAAVSVDSEGAVKVACTGIPLLELVVPDVDSEQSLHSALAFWRAPELADLSAAATPAGDVYSYGLLLSSMLGVLKDKNYTLDNPFDGEALLQKLIDPCLNPDPAARPSAAKIMQMISGVSPALREGDLFSAQASVDFDEILRSMTERWRVVPTARRAYQAVTSDHTPVYLATPPGAERTTASPRDGAWAWIEVALNRRGPEGKAIQVDFQKEARGSFRGHMIGPRRWQVVRCPFADSTPRTHRMTFDHRHPFVQLARKGDWITLHPRAMFPGWTCFMYSAEIHVVTEW</sequence>
<feature type="domain" description="Protein kinase" evidence="1">
    <location>
        <begin position="259"/>
        <end position="500"/>
    </location>
</feature>
<dbReference type="InterPro" id="IPR011009">
    <property type="entry name" value="Kinase-like_dom_sf"/>
</dbReference>
<dbReference type="InterPro" id="IPR036537">
    <property type="entry name" value="Adaptor_Cbl_N_dom_sf"/>
</dbReference>
<dbReference type="SUPFAM" id="SSF56112">
    <property type="entry name" value="Protein kinase-like (PK-like)"/>
    <property type="match status" value="1"/>
</dbReference>
<dbReference type="PROSITE" id="PS50011">
    <property type="entry name" value="PROTEIN_KINASE_DOM"/>
    <property type="match status" value="1"/>
</dbReference>
<accession>A0A5C3N1A7</accession>
<dbReference type="STRING" id="5364.A0A5C3N1A7"/>
<proteinExistence type="predicted"/>
<evidence type="ECO:0000313" key="3">
    <source>
        <dbReference type="Proteomes" id="UP000305948"/>
    </source>
</evidence>
<dbReference type="Proteomes" id="UP000305948">
    <property type="component" value="Unassembled WGS sequence"/>
</dbReference>
<dbReference type="InterPro" id="IPR000719">
    <property type="entry name" value="Prot_kinase_dom"/>
</dbReference>
<dbReference type="Pfam" id="PF07714">
    <property type="entry name" value="PK_Tyr_Ser-Thr"/>
    <property type="match status" value="1"/>
</dbReference>
<dbReference type="AlphaFoldDB" id="A0A5C3N1A7"/>
<dbReference type="CDD" id="cd21037">
    <property type="entry name" value="MLKL_NTD"/>
    <property type="match status" value="1"/>
</dbReference>
<dbReference type="OrthoDB" id="10261027at2759"/>
<dbReference type="Gene3D" id="1.10.510.10">
    <property type="entry name" value="Transferase(Phosphotransferase) domain 1"/>
    <property type="match status" value="1"/>
</dbReference>
<dbReference type="GO" id="GO:0004674">
    <property type="term" value="F:protein serine/threonine kinase activity"/>
    <property type="evidence" value="ECO:0007669"/>
    <property type="project" value="TreeGrafter"/>
</dbReference>
<name>A0A5C3N1A7_9AGAM</name>
<dbReference type="InterPro" id="IPR051681">
    <property type="entry name" value="Ser/Thr_Kinases-Pseudokinases"/>
</dbReference>
<evidence type="ECO:0000259" key="1">
    <source>
        <dbReference type="PROSITE" id="PS50011"/>
    </source>
</evidence>
<dbReference type="InterPro" id="IPR059179">
    <property type="entry name" value="MLKL-like_MCAfunc"/>
</dbReference>
<dbReference type="GO" id="GO:0007166">
    <property type="term" value="P:cell surface receptor signaling pathway"/>
    <property type="evidence" value="ECO:0007669"/>
    <property type="project" value="InterPro"/>
</dbReference>
<dbReference type="PANTHER" id="PTHR44329">
    <property type="entry name" value="SERINE/THREONINE-PROTEIN KINASE TNNI3K-RELATED"/>
    <property type="match status" value="1"/>
</dbReference>
<dbReference type="InterPro" id="IPR001245">
    <property type="entry name" value="Ser-Thr/Tyr_kinase_cat_dom"/>
</dbReference>
<dbReference type="GO" id="GO:0005524">
    <property type="term" value="F:ATP binding"/>
    <property type="evidence" value="ECO:0007669"/>
    <property type="project" value="InterPro"/>
</dbReference>
<dbReference type="Gene3D" id="1.20.930.20">
    <property type="entry name" value="Adaptor protein Cbl, N-terminal domain"/>
    <property type="match status" value="1"/>
</dbReference>
<reference evidence="2 3" key="1">
    <citation type="journal article" date="2019" name="Nat. Ecol. Evol.">
        <title>Megaphylogeny resolves global patterns of mushroom evolution.</title>
        <authorList>
            <person name="Varga T."/>
            <person name="Krizsan K."/>
            <person name="Foldi C."/>
            <person name="Dima B."/>
            <person name="Sanchez-Garcia M."/>
            <person name="Sanchez-Ramirez S."/>
            <person name="Szollosi G.J."/>
            <person name="Szarkandi J.G."/>
            <person name="Papp V."/>
            <person name="Albert L."/>
            <person name="Andreopoulos W."/>
            <person name="Angelini C."/>
            <person name="Antonin V."/>
            <person name="Barry K.W."/>
            <person name="Bougher N.L."/>
            <person name="Buchanan P."/>
            <person name="Buyck B."/>
            <person name="Bense V."/>
            <person name="Catcheside P."/>
            <person name="Chovatia M."/>
            <person name="Cooper J."/>
            <person name="Damon W."/>
            <person name="Desjardin D."/>
            <person name="Finy P."/>
            <person name="Geml J."/>
            <person name="Haridas S."/>
            <person name="Hughes K."/>
            <person name="Justo A."/>
            <person name="Karasinski D."/>
            <person name="Kautmanova I."/>
            <person name="Kiss B."/>
            <person name="Kocsube S."/>
            <person name="Kotiranta H."/>
            <person name="LaButti K.M."/>
            <person name="Lechner B.E."/>
            <person name="Liimatainen K."/>
            <person name="Lipzen A."/>
            <person name="Lukacs Z."/>
            <person name="Mihaltcheva S."/>
            <person name="Morgado L.N."/>
            <person name="Niskanen T."/>
            <person name="Noordeloos M.E."/>
            <person name="Ohm R.A."/>
            <person name="Ortiz-Santana B."/>
            <person name="Ovrebo C."/>
            <person name="Racz N."/>
            <person name="Riley R."/>
            <person name="Savchenko A."/>
            <person name="Shiryaev A."/>
            <person name="Soop K."/>
            <person name="Spirin V."/>
            <person name="Szebenyi C."/>
            <person name="Tomsovsky M."/>
            <person name="Tulloss R.E."/>
            <person name="Uehling J."/>
            <person name="Grigoriev I.V."/>
            <person name="Vagvolgyi C."/>
            <person name="Papp T."/>
            <person name="Martin F.M."/>
            <person name="Miettinen O."/>
            <person name="Hibbett D.S."/>
            <person name="Nagy L.G."/>
        </authorList>
    </citation>
    <scope>NUCLEOTIDE SEQUENCE [LARGE SCALE GENOMIC DNA]</scope>
    <source>
        <strain evidence="2 3">OMC1185</strain>
    </source>
</reference>
<organism evidence="2 3">
    <name type="scientific">Heliocybe sulcata</name>
    <dbReference type="NCBI Taxonomy" id="5364"/>
    <lineage>
        <taxon>Eukaryota</taxon>
        <taxon>Fungi</taxon>
        <taxon>Dikarya</taxon>
        <taxon>Basidiomycota</taxon>
        <taxon>Agaricomycotina</taxon>
        <taxon>Agaricomycetes</taxon>
        <taxon>Gloeophyllales</taxon>
        <taxon>Gloeophyllaceae</taxon>
        <taxon>Heliocybe</taxon>
    </lineage>
</organism>